<name>A0A0G1SXL3_9BACT</name>
<organism evidence="1 2">
    <name type="scientific">Candidatus Nomurabacteria bacterium GW2011_GWB1_47_6</name>
    <dbReference type="NCBI Taxonomy" id="1618749"/>
    <lineage>
        <taxon>Bacteria</taxon>
        <taxon>Candidatus Nomuraibacteriota</taxon>
    </lineage>
</organism>
<feature type="non-terminal residue" evidence="1">
    <location>
        <position position="93"/>
    </location>
</feature>
<dbReference type="AlphaFoldDB" id="A0A0G1SXL3"/>
<protein>
    <submittedName>
        <fullName evidence="1">Uncharacterized protein</fullName>
    </submittedName>
</protein>
<dbReference type="Proteomes" id="UP000034879">
    <property type="component" value="Unassembled WGS sequence"/>
</dbReference>
<evidence type="ECO:0000313" key="1">
    <source>
        <dbReference type="EMBL" id="KKU74286.1"/>
    </source>
</evidence>
<dbReference type="EMBL" id="LCOJ01000039">
    <property type="protein sequence ID" value="KKU74286.1"/>
    <property type="molecule type" value="Genomic_DNA"/>
</dbReference>
<accession>A0A0G1SXL3</accession>
<gene>
    <name evidence="1" type="ORF">UY01_C0039G0001</name>
</gene>
<evidence type="ECO:0000313" key="2">
    <source>
        <dbReference type="Proteomes" id="UP000034879"/>
    </source>
</evidence>
<comment type="caution">
    <text evidence="1">The sequence shown here is derived from an EMBL/GenBank/DDBJ whole genome shotgun (WGS) entry which is preliminary data.</text>
</comment>
<proteinExistence type="predicted"/>
<reference evidence="1 2" key="1">
    <citation type="journal article" date="2015" name="Nature">
        <title>rRNA introns, odd ribosomes, and small enigmatic genomes across a large radiation of phyla.</title>
        <authorList>
            <person name="Brown C.T."/>
            <person name="Hug L.A."/>
            <person name="Thomas B.C."/>
            <person name="Sharon I."/>
            <person name="Castelle C.J."/>
            <person name="Singh A."/>
            <person name="Wilkins M.J."/>
            <person name="Williams K.H."/>
            <person name="Banfield J.F."/>
        </authorList>
    </citation>
    <scope>NUCLEOTIDE SEQUENCE [LARGE SCALE GENOMIC DNA]</scope>
</reference>
<sequence length="93" mass="10341">MSRQRKITLGITFAVLVVVAMAWAVVKPTAYDYGKAYKFQYTFQSNSRTGDGRIVPTRSFVFENGNVFAAPLESAGRRIVVFDASVPANTFRL</sequence>